<organism evidence="1 2">
    <name type="scientific">Balneicella halophila</name>
    <dbReference type="NCBI Taxonomy" id="1537566"/>
    <lineage>
        <taxon>Bacteria</taxon>
        <taxon>Pseudomonadati</taxon>
        <taxon>Bacteroidota</taxon>
        <taxon>Bacteroidia</taxon>
        <taxon>Bacteroidales</taxon>
        <taxon>Balneicellaceae</taxon>
        <taxon>Balneicella</taxon>
    </lineage>
</organism>
<comment type="caution">
    <text evidence="1">The sequence shown here is derived from an EMBL/GenBank/DDBJ whole genome shotgun (WGS) entry which is preliminary data.</text>
</comment>
<keyword evidence="2" id="KW-1185">Reference proteome</keyword>
<protein>
    <recommendedName>
        <fullName evidence="3">Lipoprotein</fullName>
    </recommendedName>
</protein>
<evidence type="ECO:0000313" key="1">
    <source>
        <dbReference type="EMBL" id="PVX50721.1"/>
    </source>
</evidence>
<dbReference type="PROSITE" id="PS51257">
    <property type="entry name" value="PROKAR_LIPOPROTEIN"/>
    <property type="match status" value="1"/>
</dbReference>
<evidence type="ECO:0008006" key="3">
    <source>
        <dbReference type="Google" id="ProtNLM"/>
    </source>
</evidence>
<accession>A0A7L4UNQ0</accession>
<proteinExistence type="predicted"/>
<name>A0A7L4UNQ0_BALHA</name>
<sequence length="285" mass="32421">MKRKNFLLIVVVGVLLTGCVVKSLKPFYTEDTLAYDASLIGRWKDDKNQEWEIVSMEKALGLNLLTQEFDVADEKLKVDEFQNKLKKIENNKNGEMIVKSKKVAIFGDNEKSENGFSNSIDSVLIVDGKVTISKGKDTSNGKEENEIYKNAYIFMTKGKNDKEFYLAVPFKIKGQLFLDFTPFNIEGVNGLSDFAGMHYVGIHTLAKLDKKGDDLEIAWLSESKIQELFEQKKIRIAHEKIGIENDEILLTASSEDLQKFIAKYMDSPDAEKWTTSVKRALKRIK</sequence>
<gene>
    <name evidence="1" type="ORF">C7377_1034</name>
</gene>
<dbReference type="RefSeq" id="WP_116496278.1">
    <property type="nucleotide sequence ID" value="NZ_QENZ01000004.1"/>
</dbReference>
<dbReference type="AlphaFoldDB" id="A0A7L4UNQ0"/>
<reference evidence="1 2" key="1">
    <citation type="submission" date="2018-05" db="EMBL/GenBank/DDBJ databases">
        <title>Genomic Encyclopedia of Type Strains, Phase IV (KMG-IV): sequencing the most valuable type-strain genomes for metagenomic binning, comparative biology and taxonomic classification.</title>
        <authorList>
            <person name="Goeker M."/>
        </authorList>
    </citation>
    <scope>NUCLEOTIDE SEQUENCE [LARGE SCALE GENOMIC DNA]</scope>
    <source>
        <strain evidence="1 2">DSM 28579</strain>
    </source>
</reference>
<dbReference type="Proteomes" id="UP000251835">
    <property type="component" value="Unassembled WGS sequence"/>
</dbReference>
<dbReference type="OrthoDB" id="1421611at2"/>
<dbReference type="EMBL" id="QENZ01000004">
    <property type="protein sequence ID" value="PVX50721.1"/>
    <property type="molecule type" value="Genomic_DNA"/>
</dbReference>
<evidence type="ECO:0000313" key="2">
    <source>
        <dbReference type="Proteomes" id="UP000251835"/>
    </source>
</evidence>